<organism evidence="1 2">
    <name type="scientific">Trifolium pratense</name>
    <name type="common">Red clover</name>
    <dbReference type="NCBI Taxonomy" id="57577"/>
    <lineage>
        <taxon>Eukaryota</taxon>
        <taxon>Viridiplantae</taxon>
        <taxon>Streptophyta</taxon>
        <taxon>Embryophyta</taxon>
        <taxon>Tracheophyta</taxon>
        <taxon>Spermatophyta</taxon>
        <taxon>Magnoliopsida</taxon>
        <taxon>eudicotyledons</taxon>
        <taxon>Gunneridae</taxon>
        <taxon>Pentapetalae</taxon>
        <taxon>rosids</taxon>
        <taxon>fabids</taxon>
        <taxon>Fabales</taxon>
        <taxon>Fabaceae</taxon>
        <taxon>Papilionoideae</taxon>
        <taxon>50 kb inversion clade</taxon>
        <taxon>NPAAA clade</taxon>
        <taxon>Hologalegina</taxon>
        <taxon>IRL clade</taxon>
        <taxon>Trifolieae</taxon>
        <taxon>Trifolium</taxon>
    </lineage>
</organism>
<comment type="caution">
    <text evidence="1">The sequence shown here is derived from an EMBL/GenBank/DDBJ whole genome shotgun (WGS) entry which is preliminary data.</text>
</comment>
<protein>
    <submittedName>
        <fullName evidence="1">Uncharacterized protein</fullName>
    </submittedName>
</protein>
<keyword evidence="2" id="KW-1185">Reference proteome</keyword>
<name>A0ACB0IWU5_TRIPR</name>
<gene>
    <name evidence="1" type="ORF">MILVUS5_LOCUS6858</name>
</gene>
<dbReference type="EMBL" id="CASHSV030000002">
    <property type="protein sequence ID" value="CAJ2636346.1"/>
    <property type="molecule type" value="Genomic_DNA"/>
</dbReference>
<evidence type="ECO:0000313" key="1">
    <source>
        <dbReference type="EMBL" id="CAJ2636346.1"/>
    </source>
</evidence>
<dbReference type="Proteomes" id="UP001177021">
    <property type="component" value="Unassembled WGS sequence"/>
</dbReference>
<proteinExistence type="predicted"/>
<accession>A0ACB0IWU5</accession>
<sequence>MKKFVKVVETNEEVKVNNNSYIPDDFSFSILSKLPLKSLKRFGCVSKSWSLLFENPHFMNMLRNHFLSNNHRSNYGVTLLLLYDNDLPGHYTLYLLSDDRFENRVKLDLPPPIQEVVSTLYILSSTSINGILCLGNLRSRGMVSIFRAVLWNPATAEYMFIPPSPDEDVPPYRDPVCLFDGFGYDHVRDDYKLIRYIIFFDLTDDDEDVPWEDRSYDPLLEIYSLRNNSWRILDIDMRDIAHCAYDQPQDGAAVYMDGVCHWWANNDLFNLTGILVSYDFSNEVLFTTPMLLDMVESCDFIVDRRLVVLNESIALISNYSKPTTFHISILGELGVKESWIKLFIVGPVPSIECPIGFGKKGICFKQKNDELVWIDINTQIIDEIGVRAEGYSFQMGIYKESLLSIGGINN</sequence>
<evidence type="ECO:0000313" key="2">
    <source>
        <dbReference type="Proteomes" id="UP001177021"/>
    </source>
</evidence>
<reference evidence="1" key="1">
    <citation type="submission" date="2023-10" db="EMBL/GenBank/DDBJ databases">
        <authorList>
            <person name="Rodriguez Cubillos JULIANA M."/>
            <person name="De Vega J."/>
        </authorList>
    </citation>
    <scope>NUCLEOTIDE SEQUENCE</scope>
</reference>